<protein>
    <submittedName>
        <fullName evidence="2">SPOR domain-containing protein</fullName>
    </submittedName>
</protein>
<keyword evidence="3" id="KW-1185">Reference proteome</keyword>
<organism evidence="2 3">
    <name type="scientific">Corticibacter populi</name>
    <dbReference type="NCBI Taxonomy" id="1550736"/>
    <lineage>
        <taxon>Bacteria</taxon>
        <taxon>Pseudomonadati</taxon>
        <taxon>Pseudomonadota</taxon>
        <taxon>Betaproteobacteria</taxon>
        <taxon>Burkholderiales</taxon>
        <taxon>Comamonadaceae</taxon>
        <taxon>Corticibacter</taxon>
    </lineage>
</organism>
<dbReference type="OrthoDB" id="9153162at2"/>
<comment type="caution">
    <text evidence="2">The sequence shown here is derived from an EMBL/GenBank/DDBJ whole genome shotgun (WGS) entry which is preliminary data.</text>
</comment>
<name>A0A3M6QNZ2_9BURK</name>
<sequence length="281" mass="30770">MLRVVLGLLLLANGLYFAWTQGWLAFAGLVPQPLAAVSLTEAAPAPLHPERIEWLQPGDVTARTATPAAPEPPPTPPAIPAPLAEELPATVSADANAVNAQTPAEAQSQTGNQPQSQAQAAPAAPPETPARELPRQCMALGSFTDAQMEPLREVLLRWPQQSWRLERSSTPARWMVFWGGMEDELMLTARRAELESKRIAYERLRGSNWGEGYSLGRFSSEAAAQQQKRSLEGRGIGGVQVVVEREEGTLYTIQFPDYEAVRADIRRDLGRFINGRSLRPC</sequence>
<proteinExistence type="predicted"/>
<evidence type="ECO:0000313" key="3">
    <source>
        <dbReference type="Proteomes" id="UP000278006"/>
    </source>
</evidence>
<gene>
    <name evidence="2" type="ORF">D8I35_12965</name>
</gene>
<feature type="compositionally biased region" description="Polar residues" evidence="1">
    <location>
        <begin position="99"/>
        <end position="112"/>
    </location>
</feature>
<feature type="region of interest" description="Disordered" evidence="1">
    <location>
        <begin position="62"/>
        <end position="82"/>
    </location>
</feature>
<reference evidence="2 3" key="1">
    <citation type="submission" date="2018-10" db="EMBL/GenBank/DDBJ databases">
        <title>Draft genome of Cortibacter populi DSM10536.</title>
        <authorList>
            <person name="Bernier A.-M."/>
            <person name="Bernard K."/>
        </authorList>
    </citation>
    <scope>NUCLEOTIDE SEQUENCE [LARGE SCALE GENOMIC DNA]</scope>
    <source>
        <strain evidence="2 3">DSM 105136</strain>
    </source>
</reference>
<feature type="compositionally biased region" description="Low complexity" evidence="1">
    <location>
        <begin position="113"/>
        <end position="122"/>
    </location>
</feature>
<feature type="region of interest" description="Disordered" evidence="1">
    <location>
        <begin position="99"/>
        <end position="130"/>
    </location>
</feature>
<dbReference type="Proteomes" id="UP000278006">
    <property type="component" value="Unassembled WGS sequence"/>
</dbReference>
<dbReference type="EMBL" id="RDQO01000004">
    <property type="protein sequence ID" value="RMX04774.1"/>
    <property type="molecule type" value="Genomic_DNA"/>
</dbReference>
<feature type="compositionally biased region" description="Pro residues" evidence="1">
    <location>
        <begin position="69"/>
        <end position="80"/>
    </location>
</feature>
<accession>A0A3M6QNZ2</accession>
<dbReference type="RefSeq" id="WP_122230013.1">
    <property type="nucleotide sequence ID" value="NZ_RDQO01000004.1"/>
</dbReference>
<evidence type="ECO:0000256" key="1">
    <source>
        <dbReference type="SAM" id="MobiDB-lite"/>
    </source>
</evidence>
<evidence type="ECO:0000313" key="2">
    <source>
        <dbReference type="EMBL" id="RMX04774.1"/>
    </source>
</evidence>
<dbReference type="AlphaFoldDB" id="A0A3M6QNZ2"/>